<evidence type="ECO:0000259" key="2">
    <source>
        <dbReference type="Pfam" id="PF07859"/>
    </source>
</evidence>
<sequence>MSKLAKLQKKSAEQIFREEMKRRESINPDSYIVEGDPDITLKKEDVGDGKCCFVMPEMNNTGKYILYIYDCDYCMPITKDEYSFVLHLAKETGMNLCIPMYPIAPEAGCRKALKMLAAVYENLVHKKHITDIILAGSGVGAGLALSLALHLWEEGITLPDKLLLLSPEVDSEFFDKTFEEILLNSYYDDGIYFSEGYKEFVNKYWVQEYAGQTEYTSPIYEDLRELCDNVIIISGTDDIFNCYARELARKIENAGLHVSYFEFPRMHHKFYHDNKLDETLHARMIMADLISDTRHRIIDQYMYEIKERGEWSKKYSEIFKDNLATKYLVNNSISYTKYKKENEFIDITKAATMRAFDDEVSKFILQYPMSTIVYLGCSLDTMFKRLDNGRVNWYNLDTPGKISIRKKYDKDSEREHTIVKSVDDMKWLDDIECDIGFGLLFVCRDIFLYRTSKEVVRFIEKIYNRYPGAQIVFNAPSYGGMVRKNMYSRKNDVDYKKYRLHVNDPRKDIPLWNVAYEVVTEKSVFSNIKVSKKWKNSIRIRILYNNHIRGDRLIRLRLGEERYRLYRDGHLIKV</sequence>
<dbReference type="EMBL" id="FUXA01000012">
    <property type="protein sequence ID" value="SJZ90750.1"/>
    <property type="molecule type" value="Genomic_DNA"/>
</dbReference>
<feature type="domain" description="Alpha/beta hydrolase fold-3" evidence="2">
    <location>
        <begin position="80"/>
        <end position="271"/>
    </location>
</feature>
<dbReference type="PANTHER" id="PTHR48081">
    <property type="entry name" value="AB HYDROLASE SUPERFAMILY PROTEIN C4A8.06C"/>
    <property type="match status" value="1"/>
</dbReference>
<dbReference type="SUPFAM" id="SSF53335">
    <property type="entry name" value="S-adenosyl-L-methionine-dependent methyltransferases"/>
    <property type="match status" value="1"/>
</dbReference>
<dbReference type="PANTHER" id="PTHR48081:SF8">
    <property type="entry name" value="ALPHA_BETA HYDROLASE FOLD-3 DOMAIN-CONTAINING PROTEIN-RELATED"/>
    <property type="match status" value="1"/>
</dbReference>
<name>A0A1T4PGR8_9FIRM</name>
<organism evidence="3 4">
    <name type="scientific">Eubacterium ruminantium</name>
    <dbReference type="NCBI Taxonomy" id="42322"/>
    <lineage>
        <taxon>Bacteria</taxon>
        <taxon>Bacillati</taxon>
        <taxon>Bacillota</taxon>
        <taxon>Clostridia</taxon>
        <taxon>Eubacteriales</taxon>
        <taxon>Eubacteriaceae</taxon>
        <taxon>Eubacterium</taxon>
    </lineage>
</organism>
<dbReference type="Gene3D" id="3.40.50.1820">
    <property type="entry name" value="alpha/beta hydrolase"/>
    <property type="match status" value="1"/>
</dbReference>
<dbReference type="InterPro" id="IPR013094">
    <property type="entry name" value="AB_hydrolase_3"/>
</dbReference>
<dbReference type="Pfam" id="PF07859">
    <property type="entry name" value="Abhydrolase_3"/>
    <property type="match status" value="1"/>
</dbReference>
<dbReference type="RefSeq" id="WP_078787791.1">
    <property type="nucleotide sequence ID" value="NZ_FMTO01000011.1"/>
</dbReference>
<accession>A0A1T4PGR8</accession>
<dbReference type="Gene3D" id="3.40.50.150">
    <property type="entry name" value="Vaccinia Virus protein VP39"/>
    <property type="match status" value="1"/>
</dbReference>
<dbReference type="Proteomes" id="UP000189857">
    <property type="component" value="Unassembled WGS sequence"/>
</dbReference>
<evidence type="ECO:0000256" key="1">
    <source>
        <dbReference type="ARBA" id="ARBA00022801"/>
    </source>
</evidence>
<dbReference type="AlphaFoldDB" id="A0A1T4PGR8"/>
<proteinExistence type="predicted"/>
<protein>
    <submittedName>
        <fullName evidence="3">Acetyl esterase/lipase</fullName>
    </submittedName>
</protein>
<evidence type="ECO:0000313" key="4">
    <source>
        <dbReference type="Proteomes" id="UP000189857"/>
    </source>
</evidence>
<evidence type="ECO:0000313" key="3">
    <source>
        <dbReference type="EMBL" id="SJZ90750.1"/>
    </source>
</evidence>
<dbReference type="InterPro" id="IPR029058">
    <property type="entry name" value="AB_hydrolase_fold"/>
</dbReference>
<dbReference type="InterPro" id="IPR050300">
    <property type="entry name" value="GDXG_lipolytic_enzyme"/>
</dbReference>
<dbReference type="InterPro" id="IPR029063">
    <property type="entry name" value="SAM-dependent_MTases_sf"/>
</dbReference>
<dbReference type="OrthoDB" id="9800233at2"/>
<dbReference type="GO" id="GO:0016787">
    <property type="term" value="F:hydrolase activity"/>
    <property type="evidence" value="ECO:0007669"/>
    <property type="project" value="UniProtKB-KW"/>
</dbReference>
<keyword evidence="1" id="KW-0378">Hydrolase</keyword>
<dbReference type="SUPFAM" id="SSF53474">
    <property type="entry name" value="alpha/beta-Hydrolases"/>
    <property type="match status" value="1"/>
</dbReference>
<reference evidence="3 4" key="1">
    <citation type="submission" date="2017-02" db="EMBL/GenBank/DDBJ databases">
        <authorList>
            <person name="Peterson S.W."/>
        </authorList>
    </citation>
    <scope>NUCLEOTIDE SEQUENCE [LARGE SCALE GENOMIC DNA]</scope>
    <source>
        <strain evidence="3 4">ATCC 17233</strain>
    </source>
</reference>
<keyword evidence="4" id="KW-1185">Reference proteome</keyword>
<gene>
    <name evidence="3" type="ORF">SAMN02745110_01981</name>
</gene>